<dbReference type="PANTHER" id="PTHR19134:SF534">
    <property type="entry name" value="LD27988P"/>
    <property type="match status" value="1"/>
</dbReference>
<dbReference type="EMBL" id="AM263297">
    <property type="protein sequence ID" value="CAK19418.1"/>
    <property type="molecule type" value="Genomic_DNA"/>
</dbReference>
<dbReference type="SUPFAM" id="SSF52799">
    <property type="entry name" value="(Phosphotyrosine protein) phosphatases II"/>
    <property type="match status" value="1"/>
</dbReference>
<feature type="domain" description="Tyrosine-protein phosphatase" evidence="2">
    <location>
        <begin position="29"/>
        <end position="274"/>
    </location>
</feature>
<dbReference type="Gene3D" id="3.90.190.10">
    <property type="entry name" value="Protein tyrosine phosphatase superfamily"/>
    <property type="match status" value="1"/>
</dbReference>
<comment type="similarity">
    <text evidence="1">Belongs to the protein-tyrosine phosphatase family.</text>
</comment>
<dbReference type="Pfam" id="PF00102">
    <property type="entry name" value="Y_phosphatase"/>
    <property type="match status" value="1"/>
</dbReference>
<dbReference type="PANTHER" id="PTHR19134">
    <property type="entry name" value="RECEPTOR-TYPE TYROSINE-PROTEIN PHOSPHATASE"/>
    <property type="match status" value="1"/>
</dbReference>
<dbReference type="InterPro" id="IPR003595">
    <property type="entry name" value="Tyr_Pase_cat"/>
</dbReference>
<gene>
    <name evidence="3" type="primary">PTP1</name>
</gene>
<accession>Q1H8S7</accession>
<reference evidence="3" key="2">
    <citation type="submission" date="2006-05" db="EMBL/GenBank/DDBJ databases">
        <authorList>
            <person name="Varricchio P."/>
        </authorList>
    </citation>
    <scope>NUCLEOTIDE SEQUENCE</scope>
</reference>
<protein>
    <submittedName>
        <fullName evidence="3">Putative tyrosine phosphatase protein</fullName>
    </submittedName>
</protein>
<proteinExistence type="inferred from homology"/>
<name>Q1H8S7_9VIRU</name>
<evidence type="ECO:0000313" key="3">
    <source>
        <dbReference type="EMBL" id="CAK19418.1"/>
    </source>
</evidence>
<dbReference type="SMART" id="SM00194">
    <property type="entry name" value="PTPc"/>
    <property type="match status" value="1"/>
</dbReference>
<reference evidence="3" key="1">
    <citation type="journal article" date="2004" name="J. Virol.">
        <title>Bracoviruses contain a large multigene family coding for protein tyrosine phosphatases.</title>
        <authorList>
            <person name="Provost B."/>
            <person name="Varricchio P."/>
            <person name="Arana E."/>
            <person name="Espagne E."/>
            <person name="Falabella P."/>
            <person name="Huguet E."/>
            <person name="La Scaleia R."/>
            <person name="Cattolico L."/>
            <person name="Poirie M."/>
            <person name="Malva C."/>
            <person name="Olszewski J.A."/>
            <person name="Pennacchio F."/>
            <person name="Drezen J.M."/>
        </authorList>
    </citation>
    <scope>NUCLEOTIDE SEQUENCE</scope>
</reference>
<dbReference type="PROSITE" id="PS50055">
    <property type="entry name" value="TYR_PHOSPHATASE_PTP"/>
    <property type="match status" value="1"/>
</dbReference>
<dbReference type="InterPro" id="IPR050348">
    <property type="entry name" value="Protein-Tyr_Phosphatase"/>
</dbReference>
<sequence length="288" mass="33476">MELLKIFGVLTFEELTFLPSQAGFYQAVQEEYKKLFPRSEIDICNNSKSSSDVKCADYSMEASTTTKKYLIKNSNYIRIEYSKYCQMNFIVSEIPLKNRQADFWSMVFKKSGIVVMLADAGCWSPSIGDYMIVDDFKITTINVVIKCQYLEATVLILNTTSGKVNQVFCYLYFQKLMFGVPKSELMYLEFLNVVRQKYEILRQHDFYYNYIIVHSDSDQGEINTFCAEISGMQSLKETGKVNLFNIVKDIVSCRPLSVFLLNQYMLCYKLLAYHVQQQYVNSILNKIK</sequence>
<dbReference type="InterPro" id="IPR000242">
    <property type="entry name" value="PTP_cat"/>
</dbReference>
<dbReference type="GO" id="GO:0004725">
    <property type="term" value="F:protein tyrosine phosphatase activity"/>
    <property type="evidence" value="ECO:0007669"/>
    <property type="project" value="InterPro"/>
</dbReference>
<dbReference type="SMART" id="SM00404">
    <property type="entry name" value="PTPc_motif"/>
    <property type="match status" value="1"/>
</dbReference>
<evidence type="ECO:0000256" key="1">
    <source>
        <dbReference type="ARBA" id="ARBA00009580"/>
    </source>
</evidence>
<dbReference type="InterPro" id="IPR029021">
    <property type="entry name" value="Prot-tyrosine_phosphatase-like"/>
</dbReference>
<organism evidence="3">
    <name type="scientific">Toxoneuron nigriceps polydnavirus</name>
    <dbReference type="NCBI Taxonomy" id="191766"/>
    <lineage>
        <taxon>Viruses</taxon>
        <taxon>Viruses incertae sedis</taxon>
        <taxon>Polydnaviriformidae</taxon>
    </lineage>
</organism>
<evidence type="ECO:0000259" key="2">
    <source>
        <dbReference type="PROSITE" id="PS50055"/>
    </source>
</evidence>